<dbReference type="PRINTS" id="PR00469">
    <property type="entry name" value="PNDRDTASEII"/>
</dbReference>
<accession>A0A109W4S7</accession>
<dbReference type="GO" id="GO:0005737">
    <property type="term" value="C:cytoplasm"/>
    <property type="evidence" value="ECO:0007669"/>
    <property type="project" value="InterPro"/>
</dbReference>
<evidence type="ECO:0000256" key="4">
    <source>
        <dbReference type="ARBA" id="ARBA00023002"/>
    </source>
</evidence>
<dbReference type="GO" id="GO:0004791">
    <property type="term" value="F:thioredoxin-disulfide reductase (NADPH) activity"/>
    <property type="evidence" value="ECO:0007669"/>
    <property type="project" value="UniProtKB-UniRule"/>
</dbReference>
<comment type="catalytic activity">
    <reaction evidence="7">
        <text>[thioredoxin]-dithiol + NADP(+) = [thioredoxin]-disulfide + NADPH + H(+)</text>
        <dbReference type="Rhea" id="RHEA:20345"/>
        <dbReference type="Rhea" id="RHEA-COMP:10698"/>
        <dbReference type="Rhea" id="RHEA-COMP:10700"/>
        <dbReference type="ChEBI" id="CHEBI:15378"/>
        <dbReference type="ChEBI" id="CHEBI:29950"/>
        <dbReference type="ChEBI" id="CHEBI:50058"/>
        <dbReference type="ChEBI" id="CHEBI:57783"/>
        <dbReference type="ChEBI" id="CHEBI:58349"/>
        <dbReference type="EC" id="1.8.1.9"/>
    </reaction>
</comment>
<name>A0A109W4S7_9BACT</name>
<dbReference type="EC" id="1.8.1.9" evidence="7"/>
<dbReference type="InterPro" id="IPR008255">
    <property type="entry name" value="Pyr_nucl-diS_OxRdtase_2_AS"/>
</dbReference>
<keyword evidence="3 7" id="KW-0274">FAD</keyword>
<evidence type="ECO:0000313" key="10">
    <source>
        <dbReference type="EMBL" id="AMD90919.1"/>
    </source>
</evidence>
<evidence type="ECO:0000256" key="6">
    <source>
        <dbReference type="ARBA" id="ARBA00023284"/>
    </source>
</evidence>
<sequence>MEQRELVIIGAGPAGLTAAVYGKRAGLDVLVLEKGKAGGQILITSEIENWPGTISASGVGLADSFRAHAEHFKAEFRTATVKELRPAGGGAVVVTDQGEIEAKALIIATGANFRKQGCPGEKEFTGKGVSYCAVCDAAFFEELEVAVIGGGNTAVEEACYLTQFAEKVYIVHRRDQFRADKLVAERALKNPKIVPLWDSVLEAIEGDGLVERMVLKNVKSGEKNVVAVNGVFIFIGTLPNAAFLSGVCETTEQGWIITDADMRTSTPGVFAAGDVRDTALRQVVTAAGDGARAAMSAYAYLAEQE</sequence>
<dbReference type="PANTHER" id="PTHR48105">
    <property type="entry name" value="THIOREDOXIN REDUCTASE 1-RELATED-RELATED"/>
    <property type="match status" value="1"/>
</dbReference>
<gene>
    <name evidence="10" type="ORF">AXF13_12725</name>
</gene>
<dbReference type="PRINTS" id="PR00368">
    <property type="entry name" value="FADPNR"/>
</dbReference>
<proteinExistence type="inferred from homology"/>
<comment type="subunit">
    <text evidence="7">Homodimer.</text>
</comment>
<dbReference type="Gene3D" id="3.50.50.60">
    <property type="entry name" value="FAD/NAD(P)-binding domain"/>
    <property type="match status" value="2"/>
</dbReference>
<dbReference type="AlphaFoldDB" id="A0A109W4S7"/>
<dbReference type="InterPro" id="IPR050097">
    <property type="entry name" value="Ferredoxin-NADP_redctase_2"/>
</dbReference>
<dbReference type="SUPFAM" id="SSF51905">
    <property type="entry name" value="FAD/NAD(P)-binding domain"/>
    <property type="match status" value="1"/>
</dbReference>
<keyword evidence="2 7" id="KW-0285">Flavoprotein</keyword>
<protein>
    <recommendedName>
        <fullName evidence="7">Thioredoxin reductase</fullName>
        <ecNumber evidence="7">1.8.1.9</ecNumber>
    </recommendedName>
</protein>
<keyword evidence="8" id="KW-0521">NADP</keyword>
<reference evidence="11" key="1">
    <citation type="submission" date="2016-02" db="EMBL/GenBank/DDBJ databases">
        <authorList>
            <person name="Holder M.E."/>
            <person name="Ajami N.J."/>
            <person name="Petrosino J.F."/>
        </authorList>
    </citation>
    <scope>NUCLEOTIDE SEQUENCE [LARGE SCALE GENOMIC DNA]</scope>
    <source>
        <strain evidence="11">CCUG 45958</strain>
    </source>
</reference>
<dbReference type="InterPro" id="IPR023753">
    <property type="entry name" value="FAD/NAD-binding_dom"/>
</dbReference>
<dbReference type="InterPro" id="IPR036188">
    <property type="entry name" value="FAD/NAD-bd_sf"/>
</dbReference>
<evidence type="ECO:0000256" key="5">
    <source>
        <dbReference type="ARBA" id="ARBA00023157"/>
    </source>
</evidence>
<evidence type="ECO:0000256" key="7">
    <source>
        <dbReference type="RuleBase" id="RU003880"/>
    </source>
</evidence>
<evidence type="ECO:0000256" key="3">
    <source>
        <dbReference type="ARBA" id="ARBA00022827"/>
    </source>
</evidence>
<comment type="similarity">
    <text evidence="1 7">Belongs to the class-II pyridine nucleotide-disulfide oxidoreductase family.</text>
</comment>
<keyword evidence="11" id="KW-1185">Reference proteome</keyword>
<organism evidence="10 11">
    <name type="scientific">Desulfovibrio fairfieldensis</name>
    <dbReference type="NCBI Taxonomy" id="44742"/>
    <lineage>
        <taxon>Bacteria</taxon>
        <taxon>Pseudomonadati</taxon>
        <taxon>Thermodesulfobacteriota</taxon>
        <taxon>Desulfovibrionia</taxon>
        <taxon>Desulfovibrionales</taxon>
        <taxon>Desulfovibrionaceae</taxon>
        <taxon>Desulfovibrio</taxon>
    </lineage>
</organism>
<comment type="cofactor">
    <cofactor evidence="8">
        <name>FAD</name>
        <dbReference type="ChEBI" id="CHEBI:57692"/>
    </cofactor>
    <text evidence="8">Binds 1 FAD per subunit.</text>
</comment>
<evidence type="ECO:0000256" key="1">
    <source>
        <dbReference type="ARBA" id="ARBA00009333"/>
    </source>
</evidence>
<evidence type="ECO:0000313" key="11">
    <source>
        <dbReference type="Proteomes" id="UP000069241"/>
    </source>
</evidence>
<evidence type="ECO:0000256" key="2">
    <source>
        <dbReference type="ARBA" id="ARBA00022630"/>
    </source>
</evidence>
<dbReference type="GO" id="GO:0019430">
    <property type="term" value="P:removal of superoxide radicals"/>
    <property type="evidence" value="ECO:0007669"/>
    <property type="project" value="UniProtKB-UniRule"/>
</dbReference>
<dbReference type="STRING" id="44742.AXF13_12725"/>
<dbReference type="EMBL" id="CP014229">
    <property type="protein sequence ID" value="AMD90919.1"/>
    <property type="molecule type" value="Genomic_DNA"/>
</dbReference>
<evidence type="ECO:0000259" key="9">
    <source>
        <dbReference type="Pfam" id="PF07992"/>
    </source>
</evidence>
<evidence type="ECO:0000256" key="8">
    <source>
        <dbReference type="RuleBase" id="RU003881"/>
    </source>
</evidence>
<feature type="domain" description="FAD/NAD(P)-binding" evidence="9">
    <location>
        <begin position="5"/>
        <end position="290"/>
    </location>
</feature>
<dbReference type="PROSITE" id="PS00573">
    <property type="entry name" value="PYRIDINE_REDOX_2"/>
    <property type="match status" value="1"/>
</dbReference>
<dbReference type="KEGG" id="dfi:AXF13_12725"/>
<dbReference type="Proteomes" id="UP000069241">
    <property type="component" value="Chromosome"/>
</dbReference>
<dbReference type="NCBIfam" id="TIGR01292">
    <property type="entry name" value="TRX_reduct"/>
    <property type="match status" value="1"/>
</dbReference>
<keyword evidence="6 7" id="KW-0676">Redox-active center</keyword>
<dbReference type="InterPro" id="IPR005982">
    <property type="entry name" value="Thioredox_Rdtase"/>
</dbReference>
<dbReference type="Pfam" id="PF07992">
    <property type="entry name" value="Pyr_redox_2"/>
    <property type="match status" value="1"/>
</dbReference>
<dbReference type="RefSeq" id="WP_062253773.1">
    <property type="nucleotide sequence ID" value="NZ_CP014229.1"/>
</dbReference>
<keyword evidence="4 7" id="KW-0560">Oxidoreductase</keyword>
<keyword evidence="5" id="KW-1015">Disulfide bond</keyword>